<dbReference type="InterPro" id="IPR036291">
    <property type="entry name" value="NAD(P)-bd_dom_sf"/>
</dbReference>
<protein>
    <recommendedName>
        <fullName evidence="4">Ketoreductase (KR) domain-containing protein</fullName>
    </recommendedName>
</protein>
<proteinExistence type="predicted"/>
<evidence type="ECO:0000313" key="3">
    <source>
        <dbReference type="Proteomes" id="UP000008370"/>
    </source>
</evidence>
<dbReference type="InParanoid" id="K5W2X1"/>
<dbReference type="SUPFAM" id="SSF51735">
    <property type="entry name" value="NAD(P)-binding Rossmann-fold domains"/>
    <property type="match status" value="1"/>
</dbReference>
<dbReference type="Proteomes" id="UP000008370">
    <property type="component" value="Unassembled WGS sequence"/>
</dbReference>
<dbReference type="KEGG" id="pco:PHACADRAFT_175903"/>
<dbReference type="EMBL" id="JH930474">
    <property type="protein sequence ID" value="EKM53475.1"/>
    <property type="molecule type" value="Genomic_DNA"/>
</dbReference>
<dbReference type="OrthoDB" id="542013at2759"/>
<gene>
    <name evidence="2" type="ORF">PHACADRAFT_175903</name>
</gene>
<accession>K5W2X1</accession>
<name>K5W2X1_PHACS</name>
<dbReference type="Pfam" id="PF00106">
    <property type="entry name" value="adh_short"/>
    <property type="match status" value="1"/>
</dbReference>
<keyword evidence="3" id="KW-1185">Reference proteome</keyword>
<dbReference type="RefSeq" id="XP_007398165.1">
    <property type="nucleotide sequence ID" value="XM_007398103.1"/>
</dbReference>
<reference evidence="2 3" key="1">
    <citation type="journal article" date="2012" name="BMC Genomics">
        <title>Comparative genomics of the white-rot fungi, Phanerochaete carnosa and P. chrysosporium, to elucidate the genetic basis of the distinct wood types they colonize.</title>
        <authorList>
            <person name="Suzuki H."/>
            <person name="MacDonald J."/>
            <person name="Syed K."/>
            <person name="Salamov A."/>
            <person name="Hori C."/>
            <person name="Aerts A."/>
            <person name="Henrissat B."/>
            <person name="Wiebenga A."/>
            <person name="vanKuyk P.A."/>
            <person name="Barry K."/>
            <person name="Lindquist E."/>
            <person name="LaButti K."/>
            <person name="Lapidus A."/>
            <person name="Lucas S."/>
            <person name="Coutinho P."/>
            <person name="Gong Y."/>
            <person name="Samejima M."/>
            <person name="Mahadevan R."/>
            <person name="Abou-Zaid M."/>
            <person name="de Vries R.P."/>
            <person name="Igarashi K."/>
            <person name="Yadav J.S."/>
            <person name="Grigoriev I.V."/>
            <person name="Master E.R."/>
        </authorList>
    </citation>
    <scope>NUCLEOTIDE SEQUENCE [LARGE SCALE GENOMIC DNA]</scope>
    <source>
        <strain evidence="2 3">HHB-10118-sp</strain>
    </source>
</reference>
<evidence type="ECO:0000313" key="2">
    <source>
        <dbReference type="EMBL" id="EKM53475.1"/>
    </source>
</evidence>
<evidence type="ECO:0000256" key="1">
    <source>
        <dbReference type="ARBA" id="ARBA00023002"/>
    </source>
</evidence>
<dbReference type="InterPro" id="IPR002347">
    <property type="entry name" value="SDR_fam"/>
</dbReference>
<dbReference type="PANTHER" id="PTHR43157">
    <property type="entry name" value="PHOSPHATIDYLINOSITOL-GLYCAN BIOSYNTHESIS CLASS F PROTEIN-RELATED"/>
    <property type="match status" value="1"/>
</dbReference>
<dbReference type="Gene3D" id="3.40.50.720">
    <property type="entry name" value="NAD(P)-binding Rossmann-like Domain"/>
    <property type="match status" value="1"/>
</dbReference>
<dbReference type="PANTHER" id="PTHR43157:SF31">
    <property type="entry name" value="PHOSPHATIDYLINOSITOL-GLYCAN BIOSYNTHESIS CLASS F PROTEIN"/>
    <property type="match status" value="1"/>
</dbReference>
<dbReference type="PRINTS" id="PR00081">
    <property type="entry name" value="GDHRDH"/>
</dbReference>
<dbReference type="GO" id="GO:0016491">
    <property type="term" value="F:oxidoreductase activity"/>
    <property type="evidence" value="ECO:0007669"/>
    <property type="project" value="UniProtKB-KW"/>
</dbReference>
<organism evidence="2 3">
    <name type="scientific">Phanerochaete carnosa (strain HHB-10118-sp)</name>
    <name type="common">White-rot fungus</name>
    <name type="synonym">Peniophora carnosa</name>
    <dbReference type="NCBI Taxonomy" id="650164"/>
    <lineage>
        <taxon>Eukaryota</taxon>
        <taxon>Fungi</taxon>
        <taxon>Dikarya</taxon>
        <taxon>Basidiomycota</taxon>
        <taxon>Agaricomycotina</taxon>
        <taxon>Agaricomycetes</taxon>
        <taxon>Polyporales</taxon>
        <taxon>Phanerochaetaceae</taxon>
        <taxon>Phanerochaete</taxon>
    </lineage>
</organism>
<dbReference type="HOGENOM" id="CLU_010194_44_4_1"/>
<keyword evidence="1" id="KW-0560">Oxidoreductase</keyword>
<dbReference type="AlphaFoldDB" id="K5W2X1"/>
<sequence>MAQPTTAQKTAVPRPLHADLCGRTVVVTGANTGIGLETVKHFARMNPSRLILACRSEDRGRTALQNVKESTGYFAELQLVDFSEFSSVIAFAARLRDDPVDILVANAAVAMLAYELTKDIWEQSLQINHLSTALISFLLLPNLIRAAQEHGTRSRLVIVSSDAHLRATFDQTLRSAPSILKTLSNREYCTPEVMDMRYQHTKLLNVLFARAIAEHLPLATPVVPVAVNPGFCFSELRRHLPPERLAVQKMLDETIGRTSEEGARQLVWAALGPDGKESERALELRGAYVSTAAVGQPGEYVLSEEGNIVQERIWKETIHYLSEISPKVQQIVKQLL</sequence>
<dbReference type="GeneID" id="18909737"/>
<evidence type="ECO:0008006" key="4">
    <source>
        <dbReference type="Google" id="ProtNLM"/>
    </source>
</evidence>